<proteinExistence type="predicted"/>
<evidence type="ECO:0000256" key="1">
    <source>
        <dbReference type="ARBA" id="ARBA00022723"/>
    </source>
</evidence>
<evidence type="ECO:0000256" key="2">
    <source>
        <dbReference type="ARBA" id="ARBA00022771"/>
    </source>
</evidence>
<evidence type="ECO:0000256" key="3">
    <source>
        <dbReference type="ARBA" id="ARBA00022833"/>
    </source>
</evidence>
<sequence length="208" mass="24298">MFAPTPELSQKSCEEWVDGFRYDLTPEYEIFFWEMLVLTVLEVFALAAELGIRFDDYKWDKSFNQRVSRPPSFTIGHLHSELALRSFLDVDADVREKVFHTLLYISHGLLKVKDAPFGHIILNSLVRVEWHHREQTEAVKQIKEKRYQKDMGYQCSQCNTRSKDMKKCARCDSAYYCNRACQVKHYPLHKKVCKPPETTASSSVPSPQ</sequence>
<evidence type="ECO:0000313" key="7">
    <source>
        <dbReference type="EMBL" id="PXF42323.1"/>
    </source>
</evidence>
<reference evidence="7 8" key="1">
    <citation type="journal article" date="2018" name="Mol. Biol. Evol.">
        <title>Analysis of the draft genome of the red seaweed Gracilariopsis chorda provides insights into genome size evolution in Rhodophyta.</title>
        <authorList>
            <person name="Lee J."/>
            <person name="Yang E.C."/>
            <person name="Graf L."/>
            <person name="Yang J.H."/>
            <person name="Qiu H."/>
            <person name="Zel Zion U."/>
            <person name="Chan C.X."/>
            <person name="Stephens T.G."/>
            <person name="Weber A.P.M."/>
            <person name="Boo G.H."/>
            <person name="Boo S.M."/>
            <person name="Kim K.M."/>
            <person name="Shin Y."/>
            <person name="Jung M."/>
            <person name="Lee S.J."/>
            <person name="Yim H.S."/>
            <person name="Lee J.H."/>
            <person name="Bhattacharya D."/>
            <person name="Yoon H.S."/>
        </authorList>
    </citation>
    <scope>NUCLEOTIDE SEQUENCE [LARGE SCALE GENOMIC DNA]</scope>
    <source>
        <strain evidence="7 8">SKKU-2015</strain>
        <tissue evidence="7">Whole body</tissue>
    </source>
</reference>
<name>A0A2V3IJV9_9FLOR</name>
<comment type="caution">
    <text evidence="7">The sequence shown here is derived from an EMBL/GenBank/DDBJ whole genome shotgun (WGS) entry which is preliminary data.</text>
</comment>
<keyword evidence="1" id="KW-0479">Metal-binding</keyword>
<evidence type="ECO:0000313" key="8">
    <source>
        <dbReference type="Proteomes" id="UP000247409"/>
    </source>
</evidence>
<keyword evidence="8" id="KW-1185">Reference proteome</keyword>
<dbReference type="GO" id="GO:0008168">
    <property type="term" value="F:methyltransferase activity"/>
    <property type="evidence" value="ECO:0007669"/>
    <property type="project" value="UniProtKB-KW"/>
</dbReference>
<dbReference type="PROSITE" id="PS01360">
    <property type="entry name" value="ZF_MYND_1"/>
    <property type="match status" value="1"/>
</dbReference>
<keyword evidence="5" id="KW-0472">Membrane</keyword>
<keyword evidence="7" id="KW-0808">Transferase</keyword>
<accession>A0A2V3IJV9</accession>
<dbReference type="STRING" id="448386.A0A2V3IJV9"/>
<dbReference type="Proteomes" id="UP000247409">
    <property type="component" value="Unassembled WGS sequence"/>
</dbReference>
<dbReference type="GO" id="GO:0008270">
    <property type="term" value="F:zinc ion binding"/>
    <property type="evidence" value="ECO:0007669"/>
    <property type="project" value="UniProtKB-KW"/>
</dbReference>
<dbReference type="Gene3D" id="6.10.140.2220">
    <property type="match status" value="1"/>
</dbReference>
<dbReference type="GO" id="GO:0032259">
    <property type="term" value="P:methylation"/>
    <property type="evidence" value="ECO:0007669"/>
    <property type="project" value="UniProtKB-KW"/>
</dbReference>
<dbReference type="OrthoDB" id="432970at2759"/>
<keyword evidence="2 4" id="KW-0863">Zinc-finger</keyword>
<gene>
    <name evidence="7" type="ORF">BWQ96_07958</name>
</gene>
<feature type="transmembrane region" description="Helical" evidence="5">
    <location>
        <begin position="30"/>
        <end position="52"/>
    </location>
</feature>
<evidence type="ECO:0000259" key="6">
    <source>
        <dbReference type="PROSITE" id="PS50865"/>
    </source>
</evidence>
<keyword evidence="5" id="KW-0812">Transmembrane</keyword>
<organism evidence="7 8">
    <name type="scientific">Gracilariopsis chorda</name>
    <dbReference type="NCBI Taxonomy" id="448386"/>
    <lineage>
        <taxon>Eukaryota</taxon>
        <taxon>Rhodophyta</taxon>
        <taxon>Florideophyceae</taxon>
        <taxon>Rhodymeniophycidae</taxon>
        <taxon>Gracilariales</taxon>
        <taxon>Gracilariaceae</taxon>
        <taxon>Gracilariopsis</taxon>
    </lineage>
</organism>
<dbReference type="AlphaFoldDB" id="A0A2V3IJV9"/>
<dbReference type="Pfam" id="PF01753">
    <property type="entry name" value="zf-MYND"/>
    <property type="match status" value="1"/>
</dbReference>
<keyword evidence="5" id="KW-1133">Transmembrane helix</keyword>
<evidence type="ECO:0000256" key="4">
    <source>
        <dbReference type="PROSITE-ProRule" id="PRU00134"/>
    </source>
</evidence>
<protein>
    <submittedName>
        <fullName evidence="7">N-lysine methyltransferase SMYD2-B</fullName>
    </submittedName>
</protein>
<dbReference type="InterPro" id="IPR002893">
    <property type="entry name" value="Znf_MYND"/>
</dbReference>
<evidence type="ECO:0000256" key="5">
    <source>
        <dbReference type="SAM" id="Phobius"/>
    </source>
</evidence>
<keyword evidence="3" id="KW-0862">Zinc</keyword>
<dbReference type="SUPFAM" id="SSF144232">
    <property type="entry name" value="HIT/MYND zinc finger-like"/>
    <property type="match status" value="1"/>
</dbReference>
<dbReference type="EMBL" id="NBIV01000168">
    <property type="protein sequence ID" value="PXF42323.1"/>
    <property type="molecule type" value="Genomic_DNA"/>
</dbReference>
<keyword evidence="7" id="KW-0489">Methyltransferase</keyword>
<dbReference type="PROSITE" id="PS50865">
    <property type="entry name" value="ZF_MYND_2"/>
    <property type="match status" value="1"/>
</dbReference>
<feature type="domain" description="MYND-type" evidence="6">
    <location>
        <begin position="155"/>
        <end position="193"/>
    </location>
</feature>